<evidence type="ECO:0000256" key="1">
    <source>
        <dbReference type="SAM" id="MobiDB-lite"/>
    </source>
</evidence>
<dbReference type="Proteomes" id="UP000054166">
    <property type="component" value="Unassembled WGS sequence"/>
</dbReference>
<organism evidence="2 3">
    <name type="scientific">Piloderma croceum (strain F 1598)</name>
    <dbReference type="NCBI Taxonomy" id="765440"/>
    <lineage>
        <taxon>Eukaryota</taxon>
        <taxon>Fungi</taxon>
        <taxon>Dikarya</taxon>
        <taxon>Basidiomycota</taxon>
        <taxon>Agaricomycotina</taxon>
        <taxon>Agaricomycetes</taxon>
        <taxon>Agaricomycetidae</taxon>
        <taxon>Atheliales</taxon>
        <taxon>Atheliaceae</taxon>
        <taxon>Piloderma</taxon>
    </lineage>
</organism>
<feature type="region of interest" description="Disordered" evidence="1">
    <location>
        <begin position="1"/>
        <end position="27"/>
    </location>
</feature>
<proteinExistence type="predicted"/>
<feature type="region of interest" description="Disordered" evidence="1">
    <location>
        <begin position="57"/>
        <end position="122"/>
    </location>
</feature>
<name>A0A0C3AJ43_PILCF</name>
<accession>A0A0C3AJ43</accession>
<sequence>MLPTEPIKMRPHTHSTPPSAPLPYESLPPVALNRSVVEQAMPAAPTSACNDLLDPIPTPENVCADIHSPQPTIVDNQPPSKRRKTARMSTGGQAPRRHPKAQHPSPHPKPENYTLPRGGNKK</sequence>
<evidence type="ECO:0000313" key="2">
    <source>
        <dbReference type="EMBL" id="KIM73873.1"/>
    </source>
</evidence>
<evidence type="ECO:0000313" key="3">
    <source>
        <dbReference type="Proteomes" id="UP000054166"/>
    </source>
</evidence>
<dbReference type="AlphaFoldDB" id="A0A0C3AJ43"/>
<reference evidence="2 3" key="1">
    <citation type="submission" date="2014-04" db="EMBL/GenBank/DDBJ databases">
        <authorList>
            <consortium name="DOE Joint Genome Institute"/>
            <person name="Kuo A."/>
            <person name="Tarkka M."/>
            <person name="Buscot F."/>
            <person name="Kohler A."/>
            <person name="Nagy L.G."/>
            <person name="Floudas D."/>
            <person name="Copeland A."/>
            <person name="Barry K.W."/>
            <person name="Cichocki N."/>
            <person name="Veneault-Fourrey C."/>
            <person name="LaButti K."/>
            <person name="Lindquist E.A."/>
            <person name="Lipzen A."/>
            <person name="Lundell T."/>
            <person name="Morin E."/>
            <person name="Murat C."/>
            <person name="Sun H."/>
            <person name="Tunlid A."/>
            <person name="Henrissat B."/>
            <person name="Grigoriev I.V."/>
            <person name="Hibbett D.S."/>
            <person name="Martin F."/>
            <person name="Nordberg H.P."/>
            <person name="Cantor M.N."/>
            <person name="Hua S.X."/>
        </authorList>
    </citation>
    <scope>NUCLEOTIDE SEQUENCE [LARGE SCALE GENOMIC DNA]</scope>
    <source>
        <strain evidence="2 3">F 1598</strain>
    </source>
</reference>
<gene>
    <name evidence="2" type="ORF">PILCRDRAFT_14863</name>
</gene>
<dbReference type="HOGENOM" id="CLU_2027629_0_0_1"/>
<dbReference type="EMBL" id="KN833071">
    <property type="protein sequence ID" value="KIM73873.1"/>
    <property type="molecule type" value="Genomic_DNA"/>
</dbReference>
<reference evidence="3" key="2">
    <citation type="submission" date="2015-01" db="EMBL/GenBank/DDBJ databases">
        <title>Evolutionary Origins and Diversification of the Mycorrhizal Mutualists.</title>
        <authorList>
            <consortium name="DOE Joint Genome Institute"/>
            <consortium name="Mycorrhizal Genomics Consortium"/>
            <person name="Kohler A."/>
            <person name="Kuo A."/>
            <person name="Nagy L.G."/>
            <person name="Floudas D."/>
            <person name="Copeland A."/>
            <person name="Barry K.W."/>
            <person name="Cichocki N."/>
            <person name="Veneault-Fourrey C."/>
            <person name="LaButti K."/>
            <person name="Lindquist E.A."/>
            <person name="Lipzen A."/>
            <person name="Lundell T."/>
            <person name="Morin E."/>
            <person name="Murat C."/>
            <person name="Riley R."/>
            <person name="Ohm R."/>
            <person name="Sun H."/>
            <person name="Tunlid A."/>
            <person name="Henrissat B."/>
            <person name="Grigoriev I.V."/>
            <person name="Hibbett D.S."/>
            <person name="Martin F."/>
        </authorList>
    </citation>
    <scope>NUCLEOTIDE SEQUENCE [LARGE SCALE GENOMIC DNA]</scope>
    <source>
        <strain evidence="3">F 1598</strain>
    </source>
</reference>
<protein>
    <submittedName>
        <fullName evidence="2">Uncharacterized protein</fullName>
    </submittedName>
</protein>
<feature type="compositionally biased region" description="Polar residues" evidence="1">
    <location>
        <begin position="69"/>
        <end position="79"/>
    </location>
</feature>
<dbReference type="InParanoid" id="A0A0C3AJ43"/>
<keyword evidence="3" id="KW-1185">Reference proteome</keyword>